<feature type="transmembrane region" description="Helical" evidence="12">
    <location>
        <begin position="231"/>
        <end position="253"/>
    </location>
</feature>
<dbReference type="InterPro" id="IPR000515">
    <property type="entry name" value="MetI-like"/>
</dbReference>
<comment type="similarity">
    <text evidence="2">Belongs to the binding-protein-dependent transport system permease family. HisMQ subfamily.</text>
</comment>
<keyword evidence="15" id="KW-1185">Reference proteome</keyword>
<sequence>MTRIVPLRRPWLWTGSAVVGVLLALLAVSIFRNPNIQHPVIAQYQFAPAIMAGLRTTVVLAVLAEIIGLALGTVLALMRLSSSPVLRLSSGFYTWLVRGTPLLVQILLWGNLALLFQHIGPFDTNTLMTPFVASVVALGLNEAAYMAEIMRAGLLAVDRGQYEASQALGMRRTLAMRRIILPQALRVIIPPAGNQFISLLKATSLVSVIAGGDLLTAAENISSANLHTIELMLVATFWYLVLTTITSIGQYFMERRLARGTGPHGTR</sequence>
<evidence type="ECO:0000256" key="11">
    <source>
        <dbReference type="ARBA" id="ARBA00073645"/>
    </source>
</evidence>
<feature type="transmembrane region" description="Helical" evidence="12">
    <location>
        <begin position="58"/>
        <end position="80"/>
    </location>
</feature>
<evidence type="ECO:0000256" key="7">
    <source>
        <dbReference type="ARBA" id="ARBA00022989"/>
    </source>
</evidence>
<evidence type="ECO:0000256" key="6">
    <source>
        <dbReference type="ARBA" id="ARBA00022970"/>
    </source>
</evidence>
<dbReference type="RefSeq" id="WP_088604070.1">
    <property type="nucleotide sequence ID" value="NZ_NJIH01000008.1"/>
</dbReference>
<evidence type="ECO:0000256" key="1">
    <source>
        <dbReference type="ARBA" id="ARBA00004429"/>
    </source>
</evidence>
<dbReference type="GO" id="GO:0006865">
    <property type="term" value="P:amino acid transport"/>
    <property type="evidence" value="ECO:0007669"/>
    <property type="project" value="UniProtKB-KW"/>
</dbReference>
<dbReference type="Gene3D" id="1.10.3720.10">
    <property type="entry name" value="MetI-like"/>
    <property type="match status" value="1"/>
</dbReference>
<dbReference type="PANTHER" id="PTHR30614">
    <property type="entry name" value="MEMBRANE COMPONENT OF AMINO ACID ABC TRANSPORTER"/>
    <property type="match status" value="1"/>
</dbReference>
<evidence type="ECO:0000256" key="9">
    <source>
        <dbReference type="ARBA" id="ARBA00060298"/>
    </source>
</evidence>
<accession>A0A225MAA7</accession>
<comment type="subunit">
    <text evidence="10">The complex is composed of two ATP-binding proteins (GltL), two transmembrane proteins (GltJ and GltK) and a solute-binding protein (GltI).</text>
</comment>
<dbReference type="GO" id="GO:0043190">
    <property type="term" value="C:ATP-binding cassette (ABC) transporter complex"/>
    <property type="evidence" value="ECO:0007669"/>
    <property type="project" value="InterPro"/>
</dbReference>
<evidence type="ECO:0000259" key="13">
    <source>
        <dbReference type="PROSITE" id="PS50928"/>
    </source>
</evidence>
<dbReference type="NCBIfam" id="TIGR01726">
    <property type="entry name" value="HEQRo_perm_3TM"/>
    <property type="match status" value="1"/>
</dbReference>
<dbReference type="Proteomes" id="UP000214603">
    <property type="component" value="Unassembled WGS sequence"/>
</dbReference>
<reference evidence="15" key="1">
    <citation type="submission" date="2017-06" db="EMBL/GenBank/DDBJ databases">
        <title>Herbaspirillum phytohormonus sp. nov., isolated from the root nodule of Robinia pseudoacacia in lead-zinc mine.</title>
        <authorList>
            <person name="Fan M."/>
            <person name="Lin Y."/>
        </authorList>
    </citation>
    <scope>NUCLEOTIDE SEQUENCE [LARGE SCALE GENOMIC DNA]</scope>
    <source>
        <strain evidence="15">SC-089</strain>
    </source>
</reference>
<dbReference type="OrthoDB" id="9771188at2"/>
<comment type="function">
    <text evidence="9">Part of the ABC transporter complex GltIJKL involved in glutamate and aspartate uptake. Probably responsible for the translocation of the substrate across the membrane.</text>
</comment>
<keyword evidence="6" id="KW-0029">Amino-acid transport</keyword>
<organism evidence="14 15">
    <name type="scientific">Candidimonas nitroreducens</name>
    <dbReference type="NCBI Taxonomy" id="683354"/>
    <lineage>
        <taxon>Bacteria</taxon>
        <taxon>Pseudomonadati</taxon>
        <taxon>Pseudomonadota</taxon>
        <taxon>Betaproteobacteria</taxon>
        <taxon>Burkholderiales</taxon>
        <taxon>Alcaligenaceae</taxon>
        <taxon>Candidimonas</taxon>
    </lineage>
</organism>
<keyword evidence="3 12" id="KW-0813">Transport</keyword>
<evidence type="ECO:0000256" key="8">
    <source>
        <dbReference type="ARBA" id="ARBA00023136"/>
    </source>
</evidence>
<comment type="subcellular location">
    <subcellularLocation>
        <location evidence="1">Cell inner membrane</location>
        <topology evidence="1">Multi-pass membrane protein</topology>
    </subcellularLocation>
    <subcellularLocation>
        <location evidence="12">Cell membrane</location>
        <topology evidence="12">Multi-pass membrane protein</topology>
    </subcellularLocation>
</comment>
<evidence type="ECO:0000313" key="14">
    <source>
        <dbReference type="EMBL" id="OWT58158.1"/>
    </source>
</evidence>
<keyword evidence="5 12" id="KW-0812">Transmembrane</keyword>
<dbReference type="FunFam" id="1.10.3720.10:FF:000006">
    <property type="entry name" value="Glutamate/aspartate ABC transporter, permease protein GltK"/>
    <property type="match status" value="1"/>
</dbReference>
<keyword evidence="7 12" id="KW-1133">Transmembrane helix</keyword>
<evidence type="ECO:0000256" key="4">
    <source>
        <dbReference type="ARBA" id="ARBA00022475"/>
    </source>
</evidence>
<feature type="transmembrane region" description="Helical" evidence="12">
    <location>
        <begin position="92"/>
        <end position="115"/>
    </location>
</feature>
<dbReference type="InterPro" id="IPR043429">
    <property type="entry name" value="ArtM/GltK/GlnP/TcyL/YhdX-like"/>
</dbReference>
<dbReference type="SUPFAM" id="SSF161098">
    <property type="entry name" value="MetI-like"/>
    <property type="match status" value="1"/>
</dbReference>
<dbReference type="InterPro" id="IPR010065">
    <property type="entry name" value="AA_ABC_transptr_permease_3TM"/>
</dbReference>
<proteinExistence type="inferred from homology"/>
<dbReference type="PROSITE" id="PS50928">
    <property type="entry name" value="ABC_TM1"/>
    <property type="match status" value="1"/>
</dbReference>
<evidence type="ECO:0000256" key="5">
    <source>
        <dbReference type="ARBA" id="ARBA00022692"/>
    </source>
</evidence>
<keyword evidence="4" id="KW-1003">Cell membrane</keyword>
<keyword evidence="8 12" id="KW-0472">Membrane</keyword>
<evidence type="ECO:0000313" key="15">
    <source>
        <dbReference type="Proteomes" id="UP000214603"/>
    </source>
</evidence>
<feature type="transmembrane region" description="Helical" evidence="12">
    <location>
        <begin position="12"/>
        <end position="31"/>
    </location>
</feature>
<name>A0A225MAA7_9BURK</name>
<dbReference type="PANTHER" id="PTHR30614:SF0">
    <property type="entry name" value="L-CYSTINE TRANSPORT SYSTEM PERMEASE PROTEIN TCYL"/>
    <property type="match status" value="1"/>
</dbReference>
<protein>
    <recommendedName>
        <fullName evidence="11">Glutamate/aspartate import permease protein GltK</fullName>
    </recommendedName>
</protein>
<evidence type="ECO:0000256" key="2">
    <source>
        <dbReference type="ARBA" id="ARBA00010072"/>
    </source>
</evidence>
<dbReference type="EMBL" id="NJIH01000008">
    <property type="protein sequence ID" value="OWT58158.1"/>
    <property type="molecule type" value="Genomic_DNA"/>
</dbReference>
<evidence type="ECO:0000256" key="12">
    <source>
        <dbReference type="RuleBase" id="RU363032"/>
    </source>
</evidence>
<evidence type="ECO:0000256" key="3">
    <source>
        <dbReference type="ARBA" id="ARBA00022448"/>
    </source>
</evidence>
<feature type="domain" description="ABC transmembrane type-1" evidence="13">
    <location>
        <begin position="54"/>
        <end position="250"/>
    </location>
</feature>
<dbReference type="GO" id="GO:0022857">
    <property type="term" value="F:transmembrane transporter activity"/>
    <property type="evidence" value="ECO:0007669"/>
    <property type="project" value="InterPro"/>
</dbReference>
<dbReference type="AlphaFoldDB" id="A0A225MAA7"/>
<gene>
    <name evidence="14" type="ORF">CEY11_14185</name>
</gene>
<comment type="caution">
    <text evidence="14">The sequence shown here is derived from an EMBL/GenBank/DDBJ whole genome shotgun (WGS) entry which is preliminary data.</text>
</comment>
<dbReference type="InterPro" id="IPR035906">
    <property type="entry name" value="MetI-like_sf"/>
</dbReference>
<dbReference type="CDD" id="cd06261">
    <property type="entry name" value="TM_PBP2"/>
    <property type="match status" value="1"/>
</dbReference>
<dbReference type="Pfam" id="PF00528">
    <property type="entry name" value="BPD_transp_1"/>
    <property type="match status" value="1"/>
</dbReference>
<evidence type="ECO:0000256" key="10">
    <source>
        <dbReference type="ARBA" id="ARBA00062718"/>
    </source>
</evidence>